<name>A0A972JKY4_9GAMM</name>
<dbReference type="PANTHER" id="PTHR48090:SF7">
    <property type="entry name" value="RFBJ PROTEIN"/>
    <property type="match status" value="1"/>
</dbReference>
<dbReference type="InterPro" id="IPR001173">
    <property type="entry name" value="Glyco_trans_2-like"/>
</dbReference>
<feature type="transmembrane region" description="Helical" evidence="1">
    <location>
        <begin position="270"/>
        <end position="292"/>
    </location>
</feature>
<feature type="transmembrane region" description="Helical" evidence="1">
    <location>
        <begin position="234"/>
        <end position="258"/>
    </location>
</feature>
<reference evidence="3" key="1">
    <citation type="submission" date="2020-04" db="EMBL/GenBank/DDBJ databases">
        <title>Description of Shewanella salipaludis sp. nov., isolated from a salt marsh.</title>
        <authorList>
            <person name="Park S."/>
            <person name="Yoon J.-H."/>
        </authorList>
    </citation>
    <scope>NUCLEOTIDE SEQUENCE</scope>
    <source>
        <strain evidence="3">SHSM-M6</strain>
    </source>
</reference>
<dbReference type="SUPFAM" id="SSF53448">
    <property type="entry name" value="Nucleotide-diphospho-sugar transferases"/>
    <property type="match status" value="1"/>
</dbReference>
<keyword evidence="1" id="KW-0812">Transmembrane</keyword>
<evidence type="ECO:0000313" key="4">
    <source>
        <dbReference type="Proteomes" id="UP000737113"/>
    </source>
</evidence>
<dbReference type="RefSeq" id="WP_169563529.1">
    <property type="nucleotide sequence ID" value="NZ_JAAXYH010000003.1"/>
</dbReference>
<dbReference type="Pfam" id="PF00535">
    <property type="entry name" value="Glycos_transf_2"/>
    <property type="match status" value="1"/>
</dbReference>
<dbReference type="InterPro" id="IPR050256">
    <property type="entry name" value="Glycosyltransferase_2"/>
</dbReference>
<sequence>MKLIVQIPCYNEAANLTSVIEAIPRRIPGIDSIETLVIDDGSTDGTAEVARKAGVQHIIVNTGNKGLARSFHTGIETCLHLGADIIVNTDGDNQYCGEDIARLVQPVLGGRADIVVGDRGGYRNPHFSFFKRSLQVLGSFIIRKALALDIADAVSGFRAISRTAAQQLNIVSDFSYTIEMLVQASAKRLSVQSVPIRTNGKLRASRLFRNIPQFLYLSCSTLVRIYTMYRPLRVFFSLGLLAVIIGGVPIIRFLYFYFQGMGDGHVQSLILGGTLLVLGFIILLIGLVADLINFNRKLMEKMLYRMEKLEQMLADTRADGYVLISGSNEINNKSSKDLDVLKQQGPPECRVAATDTNTDTQTEANLR</sequence>
<protein>
    <submittedName>
        <fullName evidence="3">Glycosyltransferase family 2 protein</fullName>
    </submittedName>
</protein>
<dbReference type="Proteomes" id="UP000737113">
    <property type="component" value="Unassembled WGS sequence"/>
</dbReference>
<dbReference type="EMBL" id="JAAXYH010000003">
    <property type="protein sequence ID" value="NMH64852.1"/>
    <property type="molecule type" value="Genomic_DNA"/>
</dbReference>
<organism evidence="3 4">
    <name type="scientific">Shewanella salipaludis</name>
    <dbReference type="NCBI Taxonomy" id="2723052"/>
    <lineage>
        <taxon>Bacteria</taxon>
        <taxon>Pseudomonadati</taxon>
        <taxon>Pseudomonadota</taxon>
        <taxon>Gammaproteobacteria</taxon>
        <taxon>Alteromonadales</taxon>
        <taxon>Shewanellaceae</taxon>
        <taxon>Shewanella</taxon>
    </lineage>
</organism>
<evidence type="ECO:0000313" key="3">
    <source>
        <dbReference type="EMBL" id="NMH64852.1"/>
    </source>
</evidence>
<feature type="domain" description="Glycosyltransferase 2-like" evidence="2">
    <location>
        <begin position="6"/>
        <end position="167"/>
    </location>
</feature>
<dbReference type="CDD" id="cd04179">
    <property type="entry name" value="DPM_DPG-synthase_like"/>
    <property type="match status" value="1"/>
</dbReference>
<dbReference type="AlphaFoldDB" id="A0A972JKY4"/>
<evidence type="ECO:0000259" key="2">
    <source>
        <dbReference type="Pfam" id="PF00535"/>
    </source>
</evidence>
<dbReference type="Gene3D" id="3.90.550.10">
    <property type="entry name" value="Spore Coat Polysaccharide Biosynthesis Protein SpsA, Chain A"/>
    <property type="match status" value="1"/>
</dbReference>
<gene>
    <name evidence="3" type="ORF">HC757_06670</name>
</gene>
<accession>A0A972JKY4</accession>
<keyword evidence="1" id="KW-1133">Transmembrane helix</keyword>
<dbReference type="InterPro" id="IPR029044">
    <property type="entry name" value="Nucleotide-diphossugar_trans"/>
</dbReference>
<comment type="caution">
    <text evidence="3">The sequence shown here is derived from an EMBL/GenBank/DDBJ whole genome shotgun (WGS) entry which is preliminary data.</text>
</comment>
<dbReference type="PANTHER" id="PTHR48090">
    <property type="entry name" value="UNDECAPRENYL-PHOSPHATE 4-DEOXY-4-FORMAMIDO-L-ARABINOSE TRANSFERASE-RELATED"/>
    <property type="match status" value="1"/>
</dbReference>
<keyword evidence="1" id="KW-0472">Membrane</keyword>
<evidence type="ECO:0000256" key="1">
    <source>
        <dbReference type="SAM" id="Phobius"/>
    </source>
</evidence>
<keyword evidence="4" id="KW-1185">Reference proteome</keyword>
<proteinExistence type="predicted"/>